<gene>
    <name evidence="1" type="ORF">DP939_05815</name>
</gene>
<organism evidence="1 2">
    <name type="scientific">Spongiactinospora rosea</name>
    <dbReference type="NCBI Taxonomy" id="2248750"/>
    <lineage>
        <taxon>Bacteria</taxon>
        <taxon>Bacillati</taxon>
        <taxon>Actinomycetota</taxon>
        <taxon>Actinomycetes</taxon>
        <taxon>Streptosporangiales</taxon>
        <taxon>Streptosporangiaceae</taxon>
        <taxon>Spongiactinospora</taxon>
    </lineage>
</organism>
<dbReference type="EMBL" id="QMEY01000002">
    <property type="protein sequence ID" value="RBQ20608.1"/>
    <property type="molecule type" value="Genomic_DNA"/>
</dbReference>
<evidence type="ECO:0000313" key="1">
    <source>
        <dbReference type="EMBL" id="RBQ20608.1"/>
    </source>
</evidence>
<dbReference type="AlphaFoldDB" id="A0A366M2Y2"/>
<name>A0A366M2Y2_9ACTN</name>
<accession>A0A366M2Y2</accession>
<proteinExistence type="predicted"/>
<dbReference type="Proteomes" id="UP000253303">
    <property type="component" value="Unassembled WGS sequence"/>
</dbReference>
<comment type="caution">
    <text evidence="1">The sequence shown here is derived from an EMBL/GenBank/DDBJ whole genome shotgun (WGS) entry which is preliminary data.</text>
</comment>
<protein>
    <submittedName>
        <fullName evidence="1">Uncharacterized protein</fullName>
    </submittedName>
</protein>
<evidence type="ECO:0000313" key="2">
    <source>
        <dbReference type="Proteomes" id="UP000253303"/>
    </source>
</evidence>
<reference evidence="1 2" key="1">
    <citation type="submission" date="2018-06" db="EMBL/GenBank/DDBJ databases">
        <title>Sphaerisporangium craniellae sp. nov., isolated from a marine sponge in the South China Sea.</title>
        <authorList>
            <person name="Li L."/>
        </authorList>
    </citation>
    <scope>NUCLEOTIDE SEQUENCE [LARGE SCALE GENOMIC DNA]</scope>
    <source>
        <strain evidence="1 2">LHW63015</strain>
    </source>
</reference>
<sequence length="337" mass="36515">MWSATGARLLIPPQRIYPDDDELLHEAVVKLAALEERSEEDVRLDITEPLVDTLDIRTLPATPSGTIPLLSGAKAVDSIVEILDTSARTFEEGARLIFSGRRSSGVQEFLSQVRLGVSKPGSYIFTARIPVATSSHHQASLFDDEEPAPLGRQVLETLERALRAAHTACDRVIRGTATFDVIEDYVEDGLSADFCEALSGLAGQGTDRPFDVSFGWARGLAAPSSETIRFSATMASVLGQAAKQLRELARVGHATITGMIEDLHDDGVGSPRIKIRGELQTSADTVTRAVWVVVDNVTYGQAGDLHYRRLPVQVSGDLVMTGTRLELRPDSEGLRTP</sequence>
<keyword evidence="2" id="KW-1185">Reference proteome</keyword>